<dbReference type="EMBL" id="BIMN01000003">
    <property type="protein sequence ID" value="GCE63717.1"/>
    <property type="molecule type" value="Genomic_DNA"/>
</dbReference>
<proteinExistence type="predicted"/>
<dbReference type="RefSeq" id="WP_216083396.1">
    <property type="nucleotide sequence ID" value="NZ_CACTIB010000021.1"/>
</dbReference>
<organism evidence="1 2">
    <name type="scientific">Candidatus Mycoplasma haematohominis</name>
    <dbReference type="NCBI Taxonomy" id="1494318"/>
    <lineage>
        <taxon>Bacteria</taxon>
        <taxon>Bacillati</taxon>
        <taxon>Mycoplasmatota</taxon>
        <taxon>Mollicutes</taxon>
        <taxon>Mycoplasmataceae</taxon>
        <taxon>Mycoplasma</taxon>
    </lineage>
</organism>
<sequence>MSTQAIGAAAAGTAVIGGGGTLVAYAAGAFDLKEKDWQQATFEEYAQSLGLKYVGVTGNTSLGELPDKEKIKKKIEDNSKGAQYRAILKKHWGNMENKDVIEVNKPTRPEEEEGVLFPSDSTTRTKDSEVADWTKSWCKAAKDISNKIKRAKGEGWEWNTDLLNKNNKWKAFEEVCFETKEG</sequence>
<protein>
    <submittedName>
        <fullName evidence="1">Uncharacterized protein</fullName>
    </submittedName>
</protein>
<dbReference type="Proteomes" id="UP000324831">
    <property type="component" value="Unassembled WGS sequence"/>
</dbReference>
<gene>
    <name evidence="1" type="ORF">MHSWG343_07170</name>
</gene>
<evidence type="ECO:0000313" key="2">
    <source>
        <dbReference type="Proteomes" id="UP000324831"/>
    </source>
</evidence>
<comment type="caution">
    <text evidence="1">The sequence shown here is derived from an EMBL/GenBank/DDBJ whole genome shotgun (WGS) entry which is preliminary data.</text>
</comment>
<evidence type="ECO:0000313" key="1">
    <source>
        <dbReference type="EMBL" id="GCE63717.1"/>
    </source>
</evidence>
<reference evidence="1 2" key="1">
    <citation type="submission" date="2019-01" db="EMBL/GenBank/DDBJ databases">
        <title>Draft genome sequences of Candidatus Mycoplasma haemohominis SWG34-3 identified from a patient with pyrexia, anemia and liver dysfunction.</title>
        <authorList>
            <person name="Sekizuka T."/>
            <person name="Hattori N."/>
            <person name="Katano H."/>
            <person name="Takuma T."/>
            <person name="Ito T."/>
            <person name="Arai N."/>
            <person name="Yanai R."/>
            <person name="Ishii S."/>
            <person name="Miura Y."/>
            <person name="Tokunaga T."/>
            <person name="Watanabe H."/>
            <person name="Nomura N."/>
            <person name="Eguchi J."/>
            <person name="Arai T."/>
            <person name="Hasegawa H."/>
            <person name="Nakamaki T."/>
            <person name="Wakita T."/>
            <person name="Niki Y."/>
            <person name="Kuroda M."/>
        </authorList>
    </citation>
    <scope>NUCLEOTIDE SEQUENCE [LARGE SCALE GENOMIC DNA]</scope>
    <source>
        <strain evidence="1">SWG34-3</strain>
    </source>
</reference>
<name>A0A478FRC0_9MOLU</name>
<dbReference type="AlphaFoldDB" id="A0A478FRC0"/>
<accession>A0A478FRC0</accession>